<organism evidence="9 10">
    <name type="scientific">Zasmidium cellare</name>
    <name type="common">Wine cellar mold</name>
    <name type="synonym">Racodium cellare</name>
    <dbReference type="NCBI Taxonomy" id="395010"/>
    <lineage>
        <taxon>Eukaryota</taxon>
        <taxon>Fungi</taxon>
        <taxon>Dikarya</taxon>
        <taxon>Ascomycota</taxon>
        <taxon>Pezizomycotina</taxon>
        <taxon>Dothideomycetes</taxon>
        <taxon>Dothideomycetidae</taxon>
        <taxon>Mycosphaerellales</taxon>
        <taxon>Mycosphaerellaceae</taxon>
        <taxon>Zasmidium</taxon>
    </lineage>
</organism>
<feature type="compositionally biased region" description="Basic and acidic residues" evidence="5">
    <location>
        <begin position="995"/>
        <end position="1017"/>
    </location>
</feature>
<feature type="region of interest" description="Disordered" evidence="5">
    <location>
        <begin position="374"/>
        <end position="915"/>
    </location>
</feature>
<feature type="compositionally biased region" description="Low complexity" evidence="5">
    <location>
        <begin position="541"/>
        <end position="556"/>
    </location>
</feature>
<comment type="caution">
    <text evidence="9">The sequence shown here is derived from an EMBL/GenBank/DDBJ whole genome shotgun (WGS) entry which is preliminary data.</text>
</comment>
<proteinExistence type="predicted"/>
<dbReference type="InterPro" id="IPR025256">
    <property type="entry name" value="TM7S3/TM198-like_dom"/>
</dbReference>
<feature type="compositionally biased region" description="Polar residues" evidence="5">
    <location>
        <begin position="826"/>
        <end position="867"/>
    </location>
</feature>
<feature type="compositionally biased region" description="Basic and acidic residues" evidence="5">
    <location>
        <begin position="403"/>
        <end position="414"/>
    </location>
</feature>
<evidence type="ECO:0000256" key="4">
    <source>
        <dbReference type="ARBA" id="ARBA00023136"/>
    </source>
</evidence>
<protein>
    <recommendedName>
        <fullName evidence="8">TM7S3/TM198-like domain-containing protein</fullName>
    </recommendedName>
</protein>
<feature type="transmembrane region" description="Helical" evidence="6">
    <location>
        <begin position="208"/>
        <end position="228"/>
    </location>
</feature>
<feature type="compositionally biased region" description="Polar residues" evidence="5">
    <location>
        <begin position="33"/>
        <end position="44"/>
    </location>
</feature>
<evidence type="ECO:0000313" key="10">
    <source>
        <dbReference type="Proteomes" id="UP001305779"/>
    </source>
</evidence>
<feature type="compositionally biased region" description="Polar residues" evidence="5">
    <location>
        <begin position="946"/>
        <end position="965"/>
    </location>
</feature>
<feature type="signal peptide" evidence="7">
    <location>
        <begin position="1"/>
        <end position="17"/>
    </location>
</feature>
<feature type="transmembrane region" description="Helical" evidence="6">
    <location>
        <begin position="178"/>
        <end position="201"/>
    </location>
</feature>
<gene>
    <name evidence="9" type="ORF">PRZ48_007010</name>
</gene>
<evidence type="ECO:0000256" key="7">
    <source>
        <dbReference type="SAM" id="SignalP"/>
    </source>
</evidence>
<keyword evidence="7" id="KW-0732">Signal</keyword>
<evidence type="ECO:0000256" key="2">
    <source>
        <dbReference type="ARBA" id="ARBA00022692"/>
    </source>
</evidence>
<feature type="region of interest" description="Disordered" evidence="5">
    <location>
        <begin position="945"/>
        <end position="965"/>
    </location>
</feature>
<feature type="transmembrane region" description="Helical" evidence="6">
    <location>
        <begin position="258"/>
        <end position="285"/>
    </location>
</feature>
<feature type="transmembrane region" description="Helical" evidence="6">
    <location>
        <begin position="234"/>
        <end position="251"/>
    </location>
</feature>
<evidence type="ECO:0000256" key="5">
    <source>
        <dbReference type="SAM" id="MobiDB-lite"/>
    </source>
</evidence>
<keyword evidence="3 6" id="KW-1133">Transmembrane helix</keyword>
<feature type="compositionally biased region" description="Polar residues" evidence="5">
    <location>
        <begin position="71"/>
        <end position="111"/>
    </location>
</feature>
<evidence type="ECO:0000313" key="9">
    <source>
        <dbReference type="EMBL" id="KAK4501203.1"/>
    </source>
</evidence>
<reference evidence="9 10" key="1">
    <citation type="journal article" date="2023" name="G3 (Bethesda)">
        <title>A chromosome-level genome assembly of Zasmidium syzygii isolated from banana leaves.</title>
        <authorList>
            <person name="van Westerhoven A.C."/>
            <person name="Mehrabi R."/>
            <person name="Talebi R."/>
            <person name="Steentjes M.B.F."/>
            <person name="Corcolon B."/>
            <person name="Chong P.A."/>
            <person name="Kema G.H.J."/>
            <person name="Seidl M.F."/>
        </authorList>
    </citation>
    <scope>NUCLEOTIDE SEQUENCE [LARGE SCALE GENOMIC DNA]</scope>
    <source>
        <strain evidence="9 10">P124</strain>
    </source>
</reference>
<accession>A0ABR0EK75</accession>
<keyword evidence="10" id="KW-1185">Reference proteome</keyword>
<evidence type="ECO:0000256" key="1">
    <source>
        <dbReference type="ARBA" id="ARBA00004141"/>
    </source>
</evidence>
<feature type="compositionally biased region" description="Low complexity" evidence="5">
    <location>
        <begin position="45"/>
        <end position="62"/>
    </location>
</feature>
<name>A0ABR0EK75_ZASCE</name>
<feature type="compositionally biased region" description="Pro residues" evidence="5">
    <location>
        <begin position="698"/>
        <end position="711"/>
    </location>
</feature>
<feature type="transmembrane region" description="Helical" evidence="6">
    <location>
        <begin position="151"/>
        <end position="172"/>
    </location>
</feature>
<feature type="domain" description="TM7S3/TM198-like" evidence="8">
    <location>
        <begin position="129"/>
        <end position="332"/>
    </location>
</feature>
<dbReference type="PANTHER" id="PTHR39469:SF1">
    <property type="entry name" value="DUF4203 DOMAIN-CONTAINING PROTEIN"/>
    <property type="match status" value="1"/>
</dbReference>
<feature type="region of interest" description="Disordered" evidence="5">
    <location>
        <begin position="31"/>
        <end position="111"/>
    </location>
</feature>
<evidence type="ECO:0000256" key="6">
    <source>
        <dbReference type="SAM" id="Phobius"/>
    </source>
</evidence>
<feature type="compositionally biased region" description="Basic and acidic residues" evidence="5">
    <location>
        <begin position="654"/>
        <end position="664"/>
    </location>
</feature>
<evidence type="ECO:0000256" key="3">
    <source>
        <dbReference type="ARBA" id="ARBA00022989"/>
    </source>
</evidence>
<sequence>MRLQYALVTFLCAFACAERLDARRALRIRQDSTSDVATTTDRPQSSTASSDDTTSSPTPTSTKSKDDEAKTTSSAENSADATSPITPSGTATDALPTSTVGPLPGSNSTTSGNVLPLQPKLNAPVGVAGALLMLSGLALGFVGVRNRSVQTFLSTALLMALGCEVLIFYLMHPPVPQAIQAAYLIAGVAAGLLLGGLSLIFKEVSEGFGCVLGGFCFAMWLLVLSPGGLITNKVGKIILIAILCALGYATYISRFTRVYGLVICTSFAGATAFVLGIDCFCGAGLKEFWLYIWDLNDNEFPLFTDTYPITRNMRAEIAGIIIAAFFGTMSQIKIWNIVKEKKAKHDAQRIQDEEARVVLEEAVGRDVESRNRRSLAQWEDQYDDKKEPRVQVSDSGIGSSIEEFGKEGSGHYDMEGSSSTRRQSYPLVQLRPATVEGEAQSSRTSKRHSGAPSIPAFEFDSESFQYNRDGEREGSRSTHGTQVGTPKTEPASPGLSVPEPSVKDRRGVALKRLSLQSLAQKDALEASGDGGSPFEEEDEVASSVAATAAEPPDADALSMKLSRPNSMYLPQMSGGGASPSQTKEQFIEEEDDEVVGLGVKSAAGGSSPRLSQTPGTPGEANPFDTAADTGDKEALADRLPKRISKAASNYRTNEWAKEVSRAEPEPLEEVDEHTIDAMQIEMGNAAESARADENNAAPAPPPAPPAPPAPPKANQKERRRSSQHLSKTPSGAAPVPVYAHDRRQSSDSWAVPLAKRASSNPIQTVQPTPPTVDTRNVSSPILEQDLVASPVEQQPQSPPKSRPVSRMPSFPNLMDKRNELMDKRVTTTSFMTLPNTSTAGPTATTSEGSGQAQGSREGSQNDKTSLRSIPEPADPEDMTLAERKALVQRQSSMPLPSNPRHLSQQQPAPEQFIPHAATFAQANASAPRPPKPVRLSTTGPALYDSHQPQRASSHNATKQAQNWSAWRTSQITTQASRNPYVVGDQQMDMLRAHRRQSEQDARAKEEREKKKQERMDVHMRMGGMNEAHRAVLSRMQGQANKNNGLDWNK</sequence>
<dbReference type="PANTHER" id="PTHR39469">
    <property type="entry name" value="CHROMOSOME 1, WHOLE GENOME SHOTGUN SEQUENCE"/>
    <property type="match status" value="1"/>
</dbReference>
<feature type="chain" id="PRO_5046105041" description="TM7S3/TM198-like domain-containing protein" evidence="7">
    <location>
        <begin position="18"/>
        <end position="1049"/>
    </location>
</feature>
<feature type="region of interest" description="Disordered" evidence="5">
    <location>
        <begin position="993"/>
        <end position="1017"/>
    </location>
</feature>
<dbReference type="Proteomes" id="UP001305779">
    <property type="component" value="Unassembled WGS sequence"/>
</dbReference>
<keyword evidence="2 6" id="KW-0812">Transmembrane</keyword>
<feature type="compositionally biased region" description="Basic and acidic residues" evidence="5">
    <location>
        <begin position="814"/>
        <end position="825"/>
    </location>
</feature>
<dbReference type="Pfam" id="PF13886">
    <property type="entry name" value="TM7S3_TM198"/>
    <property type="match status" value="1"/>
</dbReference>
<feature type="compositionally biased region" description="Polar residues" evidence="5">
    <location>
        <begin position="888"/>
        <end position="908"/>
    </location>
</feature>
<evidence type="ECO:0000259" key="8">
    <source>
        <dbReference type="Pfam" id="PF13886"/>
    </source>
</evidence>
<feature type="transmembrane region" description="Helical" evidence="6">
    <location>
        <begin position="123"/>
        <end position="144"/>
    </location>
</feature>
<dbReference type="EMBL" id="JAXOVC010000005">
    <property type="protein sequence ID" value="KAK4501203.1"/>
    <property type="molecule type" value="Genomic_DNA"/>
</dbReference>
<keyword evidence="4 6" id="KW-0472">Membrane</keyword>
<comment type="subcellular location">
    <subcellularLocation>
        <location evidence="1">Membrane</location>
        <topology evidence="1">Multi-pass membrane protein</topology>
    </subcellularLocation>
</comment>
<feature type="compositionally biased region" description="Basic and acidic residues" evidence="5">
    <location>
        <begin position="629"/>
        <end position="640"/>
    </location>
</feature>